<gene>
    <name evidence="5" type="primary">Ttn_1</name>
    <name evidence="5" type="ORF">E2C01_000772</name>
</gene>
<evidence type="ECO:0000256" key="1">
    <source>
        <dbReference type="ARBA" id="ARBA00022729"/>
    </source>
</evidence>
<evidence type="ECO:0000259" key="4">
    <source>
        <dbReference type="PROSITE" id="PS50835"/>
    </source>
</evidence>
<sequence>MLENISLRDVGEYTCKIKQGLRAELTSAKCIVKLEDTPPRISTDLNDVHIKTSEDLTLSFEAIGYPEPKTFRWFKNGNNFRVTEYPQLIIRGADVNNAGEYRCEASNPLGSCTTRTAVVKVQDSIMMCSEEIQIIQQPTASEVYYAGDWMYLTCKVHYCKDVKFVCFLNNKVLTGNDDVVLTTSSSGNQHSCILIYHMTEEQVEKENVKQLCFKFGINGQISLGDTKIEESIYWNIEPCEDGVTWIITNSLPLTINLSHTSSNMQEINVHIKLNTELKLLQDSRKLNGSLTVQFLVHDLQELKDHIQLELYFTYKGQQYKQEMLVETPAISQQFYRGNQID</sequence>
<dbReference type="AlphaFoldDB" id="A0A5B7CFY0"/>
<keyword evidence="1" id="KW-0732">Signal</keyword>
<dbReference type="Proteomes" id="UP000324222">
    <property type="component" value="Unassembled WGS sequence"/>
</dbReference>
<dbReference type="SUPFAM" id="SSF48726">
    <property type="entry name" value="Immunoglobulin"/>
    <property type="match status" value="1"/>
</dbReference>
<dbReference type="GO" id="GO:0007156">
    <property type="term" value="P:homophilic cell adhesion via plasma membrane adhesion molecules"/>
    <property type="evidence" value="ECO:0007669"/>
    <property type="project" value="TreeGrafter"/>
</dbReference>
<feature type="domain" description="Ig-like" evidence="4">
    <location>
        <begin position="39"/>
        <end position="120"/>
    </location>
</feature>
<keyword evidence="3" id="KW-0393">Immunoglobulin domain</keyword>
<name>A0A5B7CFY0_PORTR</name>
<dbReference type="Gene3D" id="2.60.40.10">
    <property type="entry name" value="Immunoglobulins"/>
    <property type="match status" value="1"/>
</dbReference>
<dbReference type="InterPro" id="IPR003599">
    <property type="entry name" value="Ig_sub"/>
</dbReference>
<reference evidence="5 6" key="1">
    <citation type="submission" date="2019-05" db="EMBL/GenBank/DDBJ databases">
        <title>Another draft genome of Portunus trituberculatus and its Hox gene families provides insights of decapod evolution.</title>
        <authorList>
            <person name="Jeong J.-H."/>
            <person name="Song I."/>
            <person name="Kim S."/>
            <person name="Choi T."/>
            <person name="Kim D."/>
            <person name="Ryu S."/>
            <person name="Kim W."/>
        </authorList>
    </citation>
    <scope>NUCLEOTIDE SEQUENCE [LARGE SCALE GENOMIC DNA]</scope>
    <source>
        <tissue evidence="5">Muscle</tissue>
    </source>
</reference>
<proteinExistence type="predicted"/>
<dbReference type="InterPro" id="IPR007110">
    <property type="entry name" value="Ig-like_dom"/>
</dbReference>
<protein>
    <submittedName>
        <fullName evidence="5">Titin</fullName>
    </submittedName>
</protein>
<dbReference type="GO" id="GO:0005886">
    <property type="term" value="C:plasma membrane"/>
    <property type="evidence" value="ECO:0007669"/>
    <property type="project" value="TreeGrafter"/>
</dbReference>
<dbReference type="PROSITE" id="PS50835">
    <property type="entry name" value="IG_LIKE"/>
    <property type="match status" value="1"/>
</dbReference>
<evidence type="ECO:0000313" key="6">
    <source>
        <dbReference type="Proteomes" id="UP000324222"/>
    </source>
</evidence>
<dbReference type="InterPro" id="IPR050958">
    <property type="entry name" value="Cell_Adh-Cytoskel_Orgn"/>
</dbReference>
<dbReference type="PANTHER" id="PTHR45080:SF8">
    <property type="entry name" value="IG-LIKE DOMAIN-CONTAINING PROTEIN"/>
    <property type="match status" value="1"/>
</dbReference>
<keyword evidence="6" id="KW-1185">Reference proteome</keyword>
<keyword evidence="2" id="KW-1015">Disulfide bond</keyword>
<dbReference type="OrthoDB" id="417046at2759"/>
<evidence type="ECO:0000256" key="2">
    <source>
        <dbReference type="ARBA" id="ARBA00023157"/>
    </source>
</evidence>
<evidence type="ECO:0000256" key="3">
    <source>
        <dbReference type="ARBA" id="ARBA00023319"/>
    </source>
</evidence>
<dbReference type="Pfam" id="PF13927">
    <property type="entry name" value="Ig_3"/>
    <property type="match status" value="1"/>
</dbReference>
<comment type="caution">
    <text evidence="5">The sequence shown here is derived from an EMBL/GenBank/DDBJ whole genome shotgun (WGS) entry which is preliminary data.</text>
</comment>
<dbReference type="EMBL" id="VSRR010000021">
    <property type="protein sequence ID" value="MPC08195.1"/>
    <property type="molecule type" value="Genomic_DNA"/>
</dbReference>
<organism evidence="5 6">
    <name type="scientific">Portunus trituberculatus</name>
    <name type="common">Swimming crab</name>
    <name type="synonym">Neptunus trituberculatus</name>
    <dbReference type="NCBI Taxonomy" id="210409"/>
    <lineage>
        <taxon>Eukaryota</taxon>
        <taxon>Metazoa</taxon>
        <taxon>Ecdysozoa</taxon>
        <taxon>Arthropoda</taxon>
        <taxon>Crustacea</taxon>
        <taxon>Multicrustacea</taxon>
        <taxon>Malacostraca</taxon>
        <taxon>Eumalacostraca</taxon>
        <taxon>Eucarida</taxon>
        <taxon>Decapoda</taxon>
        <taxon>Pleocyemata</taxon>
        <taxon>Brachyura</taxon>
        <taxon>Eubrachyura</taxon>
        <taxon>Portunoidea</taxon>
        <taxon>Portunidae</taxon>
        <taxon>Portuninae</taxon>
        <taxon>Portunus</taxon>
    </lineage>
</organism>
<accession>A0A5B7CFY0</accession>
<dbReference type="SMART" id="SM00409">
    <property type="entry name" value="IG"/>
    <property type="match status" value="1"/>
</dbReference>
<dbReference type="PANTHER" id="PTHR45080">
    <property type="entry name" value="CONTACTIN 5"/>
    <property type="match status" value="1"/>
</dbReference>
<dbReference type="InterPro" id="IPR036179">
    <property type="entry name" value="Ig-like_dom_sf"/>
</dbReference>
<evidence type="ECO:0000313" key="5">
    <source>
        <dbReference type="EMBL" id="MPC08195.1"/>
    </source>
</evidence>
<dbReference type="InterPro" id="IPR013783">
    <property type="entry name" value="Ig-like_fold"/>
</dbReference>